<evidence type="ECO:0000256" key="2">
    <source>
        <dbReference type="ARBA" id="ARBA00022737"/>
    </source>
</evidence>
<feature type="region of interest" description="Disordered" evidence="3">
    <location>
        <begin position="227"/>
        <end position="250"/>
    </location>
</feature>
<evidence type="ECO:0000313" key="5">
    <source>
        <dbReference type="EMBL" id="PWA45503.1"/>
    </source>
</evidence>
<dbReference type="Proteomes" id="UP000245207">
    <property type="component" value="Unassembled WGS sequence"/>
</dbReference>
<dbReference type="STRING" id="35608.A0A2U1L924"/>
<evidence type="ECO:0000256" key="3">
    <source>
        <dbReference type="SAM" id="MobiDB-lite"/>
    </source>
</evidence>
<accession>A0A2U1L924</accession>
<comment type="caution">
    <text evidence="5">The sequence shown here is derived from an EMBL/GenBank/DDBJ whole genome shotgun (WGS) entry which is preliminary data.</text>
</comment>
<evidence type="ECO:0000256" key="1">
    <source>
        <dbReference type="ARBA" id="ARBA00022614"/>
    </source>
</evidence>
<protein>
    <submittedName>
        <fullName evidence="5">Leucine-rich repeat domain, L domain-like protein</fullName>
    </submittedName>
</protein>
<dbReference type="EMBL" id="PKPP01010735">
    <property type="protein sequence ID" value="PWA45503.1"/>
    <property type="molecule type" value="Genomic_DNA"/>
</dbReference>
<keyword evidence="6" id="KW-1185">Reference proteome</keyword>
<evidence type="ECO:0000313" key="6">
    <source>
        <dbReference type="Proteomes" id="UP000245207"/>
    </source>
</evidence>
<gene>
    <name evidence="5" type="ORF">CTI12_AA517030</name>
</gene>
<proteinExistence type="predicted"/>
<dbReference type="AlphaFoldDB" id="A0A2U1L924"/>
<feature type="domain" description="C-JID" evidence="4">
    <location>
        <begin position="95"/>
        <end position="195"/>
    </location>
</feature>
<organism evidence="5 6">
    <name type="scientific">Artemisia annua</name>
    <name type="common">Sweet wormwood</name>
    <dbReference type="NCBI Taxonomy" id="35608"/>
    <lineage>
        <taxon>Eukaryota</taxon>
        <taxon>Viridiplantae</taxon>
        <taxon>Streptophyta</taxon>
        <taxon>Embryophyta</taxon>
        <taxon>Tracheophyta</taxon>
        <taxon>Spermatophyta</taxon>
        <taxon>Magnoliopsida</taxon>
        <taxon>eudicotyledons</taxon>
        <taxon>Gunneridae</taxon>
        <taxon>Pentapetalae</taxon>
        <taxon>asterids</taxon>
        <taxon>campanulids</taxon>
        <taxon>Asterales</taxon>
        <taxon>Asteraceae</taxon>
        <taxon>Asteroideae</taxon>
        <taxon>Anthemideae</taxon>
        <taxon>Artemisiinae</taxon>
        <taxon>Artemisia</taxon>
    </lineage>
</organism>
<dbReference type="Pfam" id="PF20160">
    <property type="entry name" value="C-JID"/>
    <property type="match status" value="1"/>
</dbReference>
<name>A0A2U1L924_ARTAN</name>
<dbReference type="InterPro" id="IPR045344">
    <property type="entry name" value="C-JID"/>
</dbReference>
<dbReference type="OrthoDB" id="1739336at2759"/>
<evidence type="ECO:0000259" key="4">
    <source>
        <dbReference type="Pfam" id="PF20160"/>
    </source>
</evidence>
<keyword evidence="2" id="KW-0677">Repeat</keyword>
<reference evidence="5 6" key="1">
    <citation type="journal article" date="2018" name="Mol. Plant">
        <title>The genome of Artemisia annua provides insight into the evolution of Asteraceae family and artemisinin biosynthesis.</title>
        <authorList>
            <person name="Shen Q."/>
            <person name="Zhang L."/>
            <person name="Liao Z."/>
            <person name="Wang S."/>
            <person name="Yan T."/>
            <person name="Shi P."/>
            <person name="Liu M."/>
            <person name="Fu X."/>
            <person name="Pan Q."/>
            <person name="Wang Y."/>
            <person name="Lv Z."/>
            <person name="Lu X."/>
            <person name="Zhang F."/>
            <person name="Jiang W."/>
            <person name="Ma Y."/>
            <person name="Chen M."/>
            <person name="Hao X."/>
            <person name="Li L."/>
            <person name="Tang Y."/>
            <person name="Lv G."/>
            <person name="Zhou Y."/>
            <person name="Sun X."/>
            <person name="Brodelius P.E."/>
            <person name="Rose J.K.C."/>
            <person name="Tang K."/>
        </authorList>
    </citation>
    <scope>NUCLEOTIDE SEQUENCE [LARGE SCALE GENOMIC DNA]</scope>
    <source>
        <strain evidence="6">cv. Huhao1</strain>
        <tissue evidence="5">Leaf</tissue>
    </source>
</reference>
<sequence length="275" mass="30754">MDFGSRISQLTRLKLLNLNGCKRLLELPQLPSSLAILLANKCDSLTDVGYFYMDCRRLRYASLMCSNMVIDGNRFLQSMLQGETAENQCVIFQLQGLEIPKGFTPCLRDGNECTLQLPDNWCSDFCGFLVCAVAKINLVYPTTITIQQVPGGLLGMASEDDVVWKESVGDEITSWVWYIPFASLRHTNWWDSTYKKLSFFINIADTDDNGEIIDAFNGFGVRLVRRKGGSGTTETSAEISTDSSGTSDGKDDYTPGFNILRDSKNILMICLRSYC</sequence>
<keyword evidence="1" id="KW-0433">Leucine-rich repeat</keyword>